<proteinExistence type="predicted"/>
<accession>A0A9J6CCG5</accession>
<dbReference type="OrthoDB" id="449052at2759"/>
<name>A0A9J6CCG5_POLVA</name>
<feature type="region of interest" description="Disordered" evidence="1">
    <location>
        <begin position="393"/>
        <end position="419"/>
    </location>
</feature>
<keyword evidence="3" id="KW-1185">Reference proteome</keyword>
<sequence length="608" mass="68750">MENTLLITEENENTETKETEDENPVKLKVAMANKRLKEEFFRENEINMTTETMNEEYENQIDQSIMDMENIGHTYNSSDSEDDDDEENILNDDDMKMRATYGQQVPPILMPFYERRRLSECKEESETDDENEDEKTIKPTIIITTTNGTAQQVPISDDVSQTTTTATTRRFVVTKTKEEEIQISPAITSSLVKQPVSILKKSPSPPSYQKSLNMSHSPKNVRYEANALKFVPAEKNSHTIHFPCSNDRANVKNFFSPQGILSPRIDKRFFDTSLVEIRTSQNQLANSTKSLDDGGSCQPNSDIWIKRNDSKKSNIVDDKISISSSDSNSITENNRSRVDDTDGSSSTRPQSAPATQQYKKSKKYDKEAKKERQRIEKDAIKFKKEAAKREKEAAKLEKLSKSNERLGGRSGSLERRKSGEDSVINQFTIHGIASPNKRPTLFDVFRRKDSKKDKEISKTGAAISSDKDSVSSGSGGGIMNSMKAAIYSGKTTSVEAPEIKSKKVRDGSAHPHGNVGTGSDARYYHTVTAVRRADQSRSPMLKVMDLFRHRSNSAVSEADKRKARAAQQHQQQLAAQSEYLIFYIKCNKKWLNSYKIFRQNHIKKLSIK</sequence>
<dbReference type="EMBL" id="JADBJN010000001">
    <property type="protein sequence ID" value="KAG5679544.1"/>
    <property type="molecule type" value="Genomic_DNA"/>
</dbReference>
<reference evidence="2" key="1">
    <citation type="submission" date="2021-03" db="EMBL/GenBank/DDBJ databases">
        <title>Chromosome level genome of the anhydrobiotic midge Polypedilum vanderplanki.</title>
        <authorList>
            <person name="Yoshida Y."/>
            <person name="Kikawada T."/>
            <person name="Gusev O."/>
        </authorList>
    </citation>
    <scope>NUCLEOTIDE SEQUENCE</scope>
    <source>
        <strain evidence="2">NIAS01</strain>
        <tissue evidence="2">Whole body or cell culture</tissue>
    </source>
</reference>
<feature type="compositionally biased region" description="Low complexity" evidence="1">
    <location>
        <begin position="321"/>
        <end position="330"/>
    </location>
</feature>
<feature type="compositionally biased region" description="Polar residues" evidence="1">
    <location>
        <begin position="343"/>
        <end position="358"/>
    </location>
</feature>
<feature type="region of interest" description="Disordered" evidence="1">
    <location>
        <begin position="318"/>
        <end position="376"/>
    </location>
</feature>
<evidence type="ECO:0000313" key="3">
    <source>
        <dbReference type="Proteomes" id="UP001107558"/>
    </source>
</evidence>
<evidence type="ECO:0000256" key="1">
    <source>
        <dbReference type="SAM" id="MobiDB-lite"/>
    </source>
</evidence>
<dbReference type="Proteomes" id="UP001107558">
    <property type="component" value="Chromosome 1"/>
</dbReference>
<feature type="compositionally biased region" description="Acidic residues" evidence="1">
    <location>
        <begin position="9"/>
        <end position="22"/>
    </location>
</feature>
<protein>
    <submittedName>
        <fullName evidence="2">Uncharacterized protein</fullName>
    </submittedName>
</protein>
<dbReference type="AlphaFoldDB" id="A0A9J6CCG5"/>
<feature type="compositionally biased region" description="Basic and acidic residues" evidence="1">
    <location>
        <begin position="364"/>
        <end position="376"/>
    </location>
</feature>
<gene>
    <name evidence="2" type="ORF">PVAND_009104</name>
</gene>
<feature type="region of interest" description="Disordered" evidence="1">
    <location>
        <begin position="454"/>
        <end position="477"/>
    </location>
</feature>
<evidence type="ECO:0000313" key="2">
    <source>
        <dbReference type="EMBL" id="KAG5679544.1"/>
    </source>
</evidence>
<comment type="caution">
    <text evidence="2">The sequence shown here is derived from an EMBL/GenBank/DDBJ whole genome shotgun (WGS) entry which is preliminary data.</text>
</comment>
<feature type="region of interest" description="Disordered" evidence="1">
    <location>
        <begin position="1"/>
        <end position="23"/>
    </location>
</feature>
<feature type="region of interest" description="Disordered" evidence="1">
    <location>
        <begin position="284"/>
        <end position="304"/>
    </location>
</feature>
<organism evidence="2 3">
    <name type="scientific">Polypedilum vanderplanki</name>
    <name type="common">Sleeping chironomid midge</name>
    <dbReference type="NCBI Taxonomy" id="319348"/>
    <lineage>
        <taxon>Eukaryota</taxon>
        <taxon>Metazoa</taxon>
        <taxon>Ecdysozoa</taxon>
        <taxon>Arthropoda</taxon>
        <taxon>Hexapoda</taxon>
        <taxon>Insecta</taxon>
        <taxon>Pterygota</taxon>
        <taxon>Neoptera</taxon>
        <taxon>Endopterygota</taxon>
        <taxon>Diptera</taxon>
        <taxon>Nematocera</taxon>
        <taxon>Chironomoidea</taxon>
        <taxon>Chironomidae</taxon>
        <taxon>Chironominae</taxon>
        <taxon>Polypedilum</taxon>
        <taxon>Polypedilum</taxon>
    </lineage>
</organism>